<name>A0A0E9P592_ANGAN</name>
<dbReference type="AlphaFoldDB" id="A0A0E9P592"/>
<reference evidence="1" key="2">
    <citation type="journal article" date="2015" name="Fish Shellfish Immunol.">
        <title>Early steps in the European eel (Anguilla anguilla)-Vibrio vulnificus interaction in the gills: Role of the RtxA13 toxin.</title>
        <authorList>
            <person name="Callol A."/>
            <person name="Pajuelo D."/>
            <person name="Ebbesson L."/>
            <person name="Teles M."/>
            <person name="MacKenzie S."/>
            <person name="Amaro C."/>
        </authorList>
    </citation>
    <scope>NUCLEOTIDE SEQUENCE</scope>
</reference>
<organism evidence="1">
    <name type="scientific">Anguilla anguilla</name>
    <name type="common">European freshwater eel</name>
    <name type="synonym">Muraena anguilla</name>
    <dbReference type="NCBI Taxonomy" id="7936"/>
    <lineage>
        <taxon>Eukaryota</taxon>
        <taxon>Metazoa</taxon>
        <taxon>Chordata</taxon>
        <taxon>Craniata</taxon>
        <taxon>Vertebrata</taxon>
        <taxon>Euteleostomi</taxon>
        <taxon>Actinopterygii</taxon>
        <taxon>Neopterygii</taxon>
        <taxon>Teleostei</taxon>
        <taxon>Anguilliformes</taxon>
        <taxon>Anguillidae</taxon>
        <taxon>Anguilla</taxon>
    </lineage>
</organism>
<sequence>MLLPALGLKEEIIRKTAKPGFESTFVLTFTLKVNLSLEA</sequence>
<proteinExistence type="predicted"/>
<dbReference type="EMBL" id="GBXM01108976">
    <property type="protein sequence ID" value="JAG99600.1"/>
    <property type="molecule type" value="Transcribed_RNA"/>
</dbReference>
<accession>A0A0E9P592</accession>
<reference evidence="1" key="1">
    <citation type="submission" date="2014-11" db="EMBL/GenBank/DDBJ databases">
        <authorList>
            <person name="Amaro Gonzalez C."/>
        </authorList>
    </citation>
    <scope>NUCLEOTIDE SEQUENCE</scope>
</reference>
<protein>
    <submittedName>
        <fullName evidence="1">Uncharacterized protein</fullName>
    </submittedName>
</protein>
<evidence type="ECO:0000313" key="1">
    <source>
        <dbReference type="EMBL" id="JAG99600.1"/>
    </source>
</evidence>